<accession>A0A9P3T956</accession>
<evidence type="ECO:0000313" key="6">
    <source>
        <dbReference type="Proteomes" id="UP000867740"/>
    </source>
</evidence>
<keyword evidence="1 4" id="KW-0533">Nickel</keyword>
<dbReference type="GO" id="GO:0051604">
    <property type="term" value="P:protein maturation"/>
    <property type="evidence" value="ECO:0007669"/>
    <property type="project" value="InterPro"/>
</dbReference>
<dbReference type="NCBIfam" id="NF002979">
    <property type="entry name" value="PRK03681.1"/>
    <property type="match status" value="1"/>
</dbReference>
<keyword evidence="3 4" id="KW-0862">Zinc</keyword>
<dbReference type="HAMAP" id="MF_00213">
    <property type="entry name" value="HypA_HybF"/>
    <property type="match status" value="1"/>
</dbReference>
<evidence type="ECO:0000313" key="5">
    <source>
        <dbReference type="EMBL" id="HAT3582107.1"/>
    </source>
</evidence>
<evidence type="ECO:0000256" key="2">
    <source>
        <dbReference type="ARBA" id="ARBA00022723"/>
    </source>
</evidence>
<dbReference type="Proteomes" id="UP000867740">
    <property type="component" value="Unassembled WGS sequence"/>
</dbReference>
<dbReference type="GO" id="GO:0016151">
    <property type="term" value="F:nickel cation binding"/>
    <property type="evidence" value="ECO:0007669"/>
    <property type="project" value="UniProtKB-UniRule"/>
</dbReference>
<organism evidence="5 6">
    <name type="scientific">Kluyvera intermedia</name>
    <name type="common">Enterobacter intermedius</name>
    <dbReference type="NCBI Taxonomy" id="61648"/>
    <lineage>
        <taxon>Bacteria</taxon>
        <taxon>Pseudomonadati</taxon>
        <taxon>Pseudomonadota</taxon>
        <taxon>Gammaproteobacteria</taxon>
        <taxon>Enterobacterales</taxon>
        <taxon>Enterobacteriaceae</taxon>
        <taxon>Kluyvera</taxon>
    </lineage>
</organism>
<dbReference type="NCBIfam" id="TIGR00100">
    <property type="entry name" value="hypA"/>
    <property type="match status" value="1"/>
</dbReference>
<comment type="function">
    <text evidence="4">Involved in the maturation of [NiFe] hydrogenases. Required for nickel insertion into the metal center of the hydrogenase.</text>
</comment>
<dbReference type="NCBIfam" id="NF009046">
    <property type="entry name" value="PRK12380.1"/>
    <property type="match status" value="1"/>
</dbReference>
<reference evidence="5" key="1">
    <citation type="journal article" date="2018" name="Genome Biol.">
        <title>SKESA: strategic k-mer extension for scrupulous assemblies.</title>
        <authorList>
            <person name="Souvorov A."/>
            <person name="Agarwala R."/>
            <person name="Lipman D.J."/>
        </authorList>
    </citation>
    <scope>NUCLEOTIDE SEQUENCE</scope>
    <source>
        <strain evidence="5">CAVp300</strain>
    </source>
</reference>
<name>A0A9P3T956_KLUIN</name>
<comment type="similarity">
    <text evidence="4">Belongs to the HypA/HybF family.</text>
</comment>
<protein>
    <recommendedName>
        <fullName evidence="4">Hydrogenase maturation factor HypA</fullName>
    </recommendedName>
</protein>
<evidence type="ECO:0000256" key="3">
    <source>
        <dbReference type="ARBA" id="ARBA00022833"/>
    </source>
</evidence>
<feature type="binding site" evidence="4">
    <location>
        <position position="2"/>
    </location>
    <ligand>
        <name>Ni(2+)</name>
        <dbReference type="ChEBI" id="CHEBI:49786"/>
    </ligand>
</feature>
<feature type="binding site" evidence="4">
    <location>
        <position position="88"/>
    </location>
    <ligand>
        <name>Zn(2+)</name>
        <dbReference type="ChEBI" id="CHEBI:29105"/>
    </ligand>
</feature>
<gene>
    <name evidence="4 5" type="primary">hypA</name>
    <name evidence="5" type="ORF">I8531_002414</name>
</gene>
<feature type="binding site" evidence="4">
    <location>
        <position position="73"/>
    </location>
    <ligand>
        <name>Zn(2+)</name>
        <dbReference type="ChEBI" id="CHEBI:29105"/>
    </ligand>
</feature>
<comment type="caution">
    <text evidence="5">The sequence shown here is derived from an EMBL/GenBank/DDBJ whole genome shotgun (WGS) entry which is preliminary data.</text>
</comment>
<reference evidence="5" key="2">
    <citation type="submission" date="2020-10" db="EMBL/GenBank/DDBJ databases">
        <authorList>
            <consortium name="NCBI Pathogen Detection Project"/>
        </authorList>
    </citation>
    <scope>NUCLEOTIDE SEQUENCE</scope>
    <source>
        <strain evidence="5">CAVp300</strain>
    </source>
</reference>
<dbReference type="PIRSF" id="PIRSF004761">
    <property type="entry name" value="Hydrgn_mat_HypA"/>
    <property type="match status" value="1"/>
</dbReference>
<sequence length="114" mass="12733">MHELSLCQNLVEILQQQAQQHGAKRVTGVWLELGAFACIEESALRFGFEITCRGTMAEGCQLHLSQRPSQAWCWNCNESVEVSGEAVCPRCHSPGLQRENDSGMQIKSIEVDQE</sequence>
<dbReference type="EMBL" id="DACSUM010000017">
    <property type="protein sequence ID" value="HAT3582107.1"/>
    <property type="molecule type" value="Genomic_DNA"/>
</dbReference>
<dbReference type="RefSeq" id="WP_047373124.1">
    <property type="nucleotide sequence ID" value="NZ_CABMNU010000005.1"/>
</dbReference>
<dbReference type="AlphaFoldDB" id="A0A9P3T956"/>
<evidence type="ECO:0000256" key="4">
    <source>
        <dbReference type="HAMAP-Rule" id="MF_00213"/>
    </source>
</evidence>
<feature type="binding site" evidence="4">
    <location>
        <position position="91"/>
    </location>
    <ligand>
        <name>Zn(2+)</name>
        <dbReference type="ChEBI" id="CHEBI:29105"/>
    </ligand>
</feature>
<dbReference type="PANTHER" id="PTHR34535">
    <property type="entry name" value="HYDROGENASE MATURATION FACTOR HYPA"/>
    <property type="match status" value="1"/>
</dbReference>
<dbReference type="Pfam" id="PF01155">
    <property type="entry name" value="HypA"/>
    <property type="match status" value="1"/>
</dbReference>
<dbReference type="Gene3D" id="3.30.2320.80">
    <property type="match status" value="1"/>
</dbReference>
<dbReference type="FunFam" id="3.30.2320.80:FF:000001">
    <property type="entry name" value="Hydrogenase maturation factor HypA"/>
    <property type="match status" value="1"/>
</dbReference>
<dbReference type="PANTHER" id="PTHR34535:SF3">
    <property type="entry name" value="HYDROGENASE MATURATION FACTOR HYPA"/>
    <property type="match status" value="1"/>
</dbReference>
<feature type="binding site" evidence="4">
    <location>
        <position position="76"/>
    </location>
    <ligand>
        <name>Zn(2+)</name>
        <dbReference type="ChEBI" id="CHEBI:29105"/>
    </ligand>
</feature>
<evidence type="ECO:0000256" key="1">
    <source>
        <dbReference type="ARBA" id="ARBA00022596"/>
    </source>
</evidence>
<keyword evidence="2 4" id="KW-0479">Metal-binding</keyword>
<dbReference type="GO" id="GO:0016530">
    <property type="term" value="F:metallochaperone activity"/>
    <property type="evidence" value="ECO:0007669"/>
    <property type="project" value="UniProtKB-ARBA"/>
</dbReference>
<proteinExistence type="inferred from homology"/>
<dbReference type="GO" id="GO:0008270">
    <property type="term" value="F:zinc ion binding"/>
    <property type="evidence" value="ECO:0007669"/>
    <property type="project" value="UniProtKB-UniRule"/>
</dbReference>
<dbReference type="InterPro" id="IPR000688">
    <property type="entry name" value="HypA/HybF"/>
</dbReference>